<dbReference type="InterPro" id="IPR009100">
    <property type="entry name" value="AcylCoA_DH/oxidase_NM_dom_sf"/>
</dbReference>
<dbReference type="GO" id="GO:0005777">
    <property type="term" value="C:peroxisome"/>
    <property type="evidence" value="ECO:0007669"/>
    <property type="project" value="UniProtKB-SubCell"/>
</dbReference>
<keyword evidence="17" id="KW-1185">Reference proteome</keyword>
<dbReference type="OrthoDB" id="538336at2759"/>
<evidence type="ECO:0000256" key="13">
    <source>
        <dbReference type="PIRSR" id="PIRSR000168-2"/>
    </source>
</evidence>
<keyword evidence="8" id="KW-0560">Oxidoreductase</keyword>
<dbReference type="InterPro" id="IPR012258">
    <property type="entry name" value="Acyl-CoA_oxidase"/>
</dbReference>
<keyword evidence="6 11" id="KW-0274">FAD</keyword>
<dbReference type="Proteomes" id="UP000801492">
    <property type="component" value="Unassembled WGS sequence"/>
</dbReference>
<dbReference type="InterPro" id="IPR036250">
    <property type="entry name" value="AcylCo_DH-like_C"/>
</dbReference>
<protein>
    <recommendedName>
        <fullName evidence="11">Acyl-coenzyme A oxidase</fullName>
    </recommendedName>
</protein>
<dbReference type="PANTHER" id="PTHR10909">
    <property type="entry name" value="ELECTRON TRANSPORT OXIDOREDUCTASE"/>
    <property type="match status" value="1"/>
</dbReference>
<dbReference type="Gene3D" id="1.20.140.10">
    <property type="entry name" value="Butyryl-CoA Dehydrogenase, subunit A, domain 3"/>
    <property type="match status" value="2"/>
</dbReference>
<evidence type="ECO:0000256" key="5">
    <source>
        <dbReference type="ARBA" id="ARBA00022630"/>
    </source>
</evidence>
<keyword evidence="5 11" id="KW-0285">Flavoprotein</keyword>
<evidence type="ECO:0000256" key="10">
    <source>
        <dbReference type="ARBA" id="ARBA00023140"/>
    </source>
</evidence>
<evidence type="ECO:0000256" key="7">
    <source>
        <dbReference type="ARBA" id="ARBA00022832"/>
    </source>
</evidence>
<dbReference type="GO" id="GO:0005504">
    <property type="term" value="F:fatty acid binding"/>
    <property type="evidence" value="ECO:0007669"/>
    <property type="project" value="TreeGrafter"/>
</dbReference>
<feature type="active site" description="Proton acceptor" evidence="12">
    <location>
        <position position="375"/>
    </location>
</feature>
<comment type="cofactor">
    <cofactor evidence="1">
        <name>FAD</name>
        <dbReference type="ChEBI" id="CHEBI:57692"/>
    </cofactor>
</comment>
<organism evidence="16 17">
    <name type="scientific">Ignelater luminosus</name>
    <name type="common">Cucubano</name>
    <name type="synonym">Pyrophorus luminosus</name>
    <dbReference type="NCBI Taxonomy" id="2038154"/>
    <lineage>
        <taxon>Eukaryota</taxon>
        <taxon>Metazoa</taxon>
        <taxon>Ecdysozoa</taxon>
        <taxon>Arthropoda</taxon>
        <taxon>Hexapoda</taxon>
        <taxon>Insecta</taxon>
        <taxon>Pterygota</taxon>
        <taxon>Neoptera</taxon>
        <taxon>Endopterygota</taxon>
        <taxon>Coleoptera</taxon>
        <taxon>Polyphaga</taxon>
        <taxon>Elateriformia</taxon>
        <taxon>Elateroidea</taxon>
        <taxon>Elateridae</taxon>
        <taxon>Agrypninae</taxon>
        <taxon>Pyrophorini</taxon>
        <taxon>Ignelater</taxon>
    </lineage>
</organism>
<proteinExistence type="inferred from homology"/>
<feature type="domain" description="Acyl-CoA oxidase C-terminal" evidence="14">
    <location>
        <begin position="434"/>
        <end position="614"/>
    </location>
</feature>
<dbReference type="Pfam" id="PF01756">
    <property type="entry name" value="ACOX"/>
    <property type="match status" value="1"/>
</dbReference>
<dbReference type="Gene3D" id="2.40.110.10">
    <property type="entry name" value="Butyryl-CoA Dehydrogenase, subunit A, domain 2"/>
    <property type="match status" value="1"/>
</dbReference>
<evidence type="ECO:0000256" key="11">
    <source>
        <dbReference type="PIRNR" id="PIRNR000168"/>
    </source>
</evidence>
<dbReference type="GO" id="GO:0016402">
    <property type="term" value="F:pristanoyl-CoA oxidase activity"/>
    <property type="evidence" value="ECO:0007669"/>
    <property type="project" value="TreeGrafter"/>
</dbReference>
<comment type="caution">
    <text evidence="16">The sequence shown here is derived from an EMBL/GenBank/DDBJ whole genome shotgun (WGS) entry which is preliminary data.</text>
</comment>
<dbReference type="GO" id="GO:0071949">
    <property type="term" value="F:FAD binding"/>
    <property type="evidence" value="ECO:0007669"/>
    <property type="project" value="InterPro"/>
</dbReference>
<evidence type="ECO:0000256" key="4">
    <source>
        <dbReference type="ARBA" id="ARBA00006288"/>
    </source>
</evidence>
<reference evidence="16" key="1">
    <citation type="submission" date="2019-08" db="EMBL/GenBank/DDBJ databases">
        <title>The genome of the North American firefly Photinus pyralis.</title>
        <authorList>
            <consortium name="Photinus pyralis genome working group"/>
            <person name="Fallon T.R."/>
            <person name="Sander Lower S.E."/>
            <person name="Weng J.-K."/>
        </authorList>
    </citation>
    <scope>NUCLEOTIDE SEQUENCE</scope>
    <source>
        <strain evidence="16">TRF0915ILg1</strain>
        <tissue evidence="16">Whole body</tissue>
    </source>
</reference>
<dbReference type="InterPro" id="IPR002655">
    <property type="entry name" value="Acyl-CoA_oxidase_C"/>
</dbReference>
<dbReference type="PANTHER" id="PTHR10909:SF390">
    <property type="entry name" value="PEROXISOMAL ACYL-COENZYME A OXIDASE 3"/>
    <property type="match status" value="1"/>
</dbReference>
<evidence type="ECO:0000256" key="8">
    <source>
        <dbReference type="ARBA" id="ARBA00023002"/>
    </source>
</evidence>
<sequence length="624" mass="69880">MYGCPLAGAQVNASLHRIDDDPLFLQELGLGALDGCTFYGGGDLEVERFRVLDRSSKGGCTYEAGVYQDVHWLILGCFGLTEIGHGSNTKGMRTTATYDPISKQFILHTPDFQAAKCWVGCLGQTATYAVIFANLITPDGTRHGLHPFIVGVRDPKTLIPYPGIKICDMGEKVGLNGIDNGFIMFDRYCIPKENLLNRIGDVTEDGEYVTDFTDPGKKHATVLVNLCDGRIDITCGNASYLAKALTVAIRYAAVRKQFSASEDDEEITILEYQGHQHRLLPHLATFYAFRTFCKYLLEERDKFQLLLNENSDNVDKLFNTGLELHAISSACKPLSGWYARDAIQECREACAGHGCLKASGLGELRNNQDACCTYEGENHVLVQQTSNWLLKFWPLVLKGKSISTPLNTIEFLNRAPQILTSQFTPSNFEELTEPKNILDIFQWLVCYLLKSSFEKYESLKQHSLHSDASKAFWAKNDCQVFYAKSLSIAYIQHLILTAMSDMILKADDLRIKNVLRKLFALFAMTCLEKHIPLLYEGNYARDPTAAILIQDSILKLCNDIKNDAIALVDVIAPPDFIVNSVLGYSDGQVYKHVEAAMLRAPGALSRPSWWKEIINWKENIFSKL</sequence>
<evidence type="ECO:0000256" key="9">
    <source>
        <dbReference type="ARBA" id="ARBA00023098"/>
    </source>
</evidence>
<evidence type="ECO:0000259" key="14">
    <source>
        <dbReference type="Pfam" id="PF01756"/>
    </source>
</evidence>
<gene>
    <name evidence="16" type="ORF">ILUMI_08871</name>
</gene>
<comment type="similarity">
    <text evidence="4 11">Belongs to the acyl-CoA oxidase family.</text>
</comment>
<dbReference type="PIRSF" id="PIRSF000168">
    <property type="entry name" value="Acyl-CoA_oxidase"/>
    <property type="match status" value="1"/>
</dbReference>
<feature type="binding site" evidence="13">
    <location>
        <position position="120"/>
    </location>
    <ligand>
        <name>FAD</name>
        <dbReference type="ChEBI" id="CHEBI:57692"/>
    </ligand>
</feature>
<evidence type="ECO:0000256" key="6">
    <source>
        <dbReference type="ARBA" id="ARBA00022827"/>
    </source>
</evidence>
<evidence type="ECO:0000313" key="16">
    <source>
        <dbReference type="EMBL" id="KAF2897310.1"/>
    </source>
</evidence>
<dbReference type="SUPFAM" id="SSF56645">
    <property type="entry name" value="Acyl-CoA dehydrogenase NM domain-like"/>
    <property type="match status" value="1"/>
</dbReference>
<dbReference type="SUPFAM" id="SSF47203">
    <property type="entry name" value="Acyl-CoA dehydrogenase C-terminal domain-like"/>
    <property type="match status" value="2"/>
</dbReference>
<dbReference type="AlphaFoldDB" id="A0A8K0DAG4"/>
<keyword evidence="10" id="KW-0576">Peroxisome</keyword>
<evidence type="ECO:0000259" key="15">
    <source>
        <dbReference type="Pfam" id="PF22924"/>
    </source>
</evidence>
<keyword evidence="9" id="KW-0443">Lipid metabolism</keyword>
<evidence type="ECO:0000256" key="12">
    <source>
        <dbReference type="PIRSR" id="PIRSR000168-1"/>
    </source>
</evidence>
<dbReference type="GO" id="GO:0055088">
    <property type="term" value="P:lipid homeostasis"/>
    <property type="evidence" value="ECO:0007669"/>
    <property type="project" value="TreeGrafter"/>
</dbReference>
<dbReference type="InterPro" id="IPR046373">
    <property type="entry name" value="Acyl-CoA_Oxase/DH_mid-dom_sf"/>
</dbReference>
<comment type="subcellular location">
    <subcellularLocation>
        <location evidence="2">Peroxisome</location>
    </subcellularLocation>
</comment>
<evidence type="ECO:0000256" key="3">
    <source>
        <dbReference type="ARBA" id="ARBA00005189"/>
    </source>
</evidence>
<evidence type="ECO:0000256" key="1">
    <source>
        <dbReference type="ARBA" id="ARBA00001974"/>
    </source>
</evidence>
<evidence type="ECO:0000313" key="17">
    <source>
        <dbReference type="Proteomes" id="UP000801492"/>
    </source>
</evidence>
<dbReference type="FunFam" id="1.20.140.10:FF:000007">
    <property type="entry name" value="Acyl-coenzyme A oxidase"/>
    <property type="match status" value="1"/>
</dbReference>
<dbReference type="FunFam" id="2.40.110.10:FF:000005">
    <property type="entry name" value="Acyl-coenzyme A oxidase"/>
    <property type="match status" value="1"/>
</dbReference>
<comment type="pathway">
    <text evidence="3">Lipid metabolism.</text>
</comment>
<name>A0A8K0DAG4_IGNLU</name>
<evidence type="ECO:0000256" key="2">
    <source>
        <dbReference type="ARBA" id="ARBA00004275"/>
    </source>
</evidence>
<feature type="domain" description="Acyl-CoA oxidase C-alpha1" evidence="15">
    <location>
        <begin position="226"/>
        <end position="390"/>
    </location>
</feature>
<dbReference type="InterPro" id="IPR055060">
    <property type="entry name" value="ACOX_C_alpha1"/>
</dbReference>
<dbReference type="Pfam" id="PF22924">
    <property type="entry name" value="ACOX_C_alpha1"/>
    <property type="match status" value="1"/>
</dbReference>
<dbReference type="EMBL" id="VTPC01004318">
    <property type="protein sequence ID" value="KAF2897310.1"/>
    <property type="molecule type" value="Genomic_DNA"/>
</dbReference>
<dbReference type="FunFam" id="1.20.140.10:FF:000010">
    <property type="entry name" value="Acyl-coenzyme A oxidase"/>
    <property type="match status" value="1"/>
</dbReference>
<dbReference type="GO" id="GO:0033540">
    <property type="term" value="P:fatty acid beta-oxidation using acyl-CoA oxidase"/>
    <property type="evidence" value="ECO:0007669"/>
    <property type="project" value="TreeGrafter"/>
</dbReference>
<keyword evidence="7" id="KW-0276">Fatty acid metabolism</keyword>
<accession>A0A8K0DAG4</accession>
<feature type="binding site" evidence="13">
    <location>
        <position position="81"/>
    </location>
    <ligand>
        <name>FAD</name>
        <dbReference type="ChEBI" id="CHEBI:57692"/>
    </ligand>
</feature>